<keyword evidence="1" id="KW-0732">Signal</keyword>
<dbReference type="InterPro" id="IPR029063">
    <property type="entry name" value="SAM-dependent_MTases_sf"/>
</dbReference>
<evidence type="ECO:0000313" key="3">
    <source>
        <dbReference type="EMBL" id="CAD8679549.1"/>
    </source>
</evidence>
<dbReference type="InterPro" id="IPR053188">
    <property type="entry name" value="FkbM_Methyltransferase"/>
</dbReference>
<gene>
    <name evidence="3" type="ORF">POBO1169_LOCUS14609</name>
</gene>
<feature type="domain" description="Methyltransferase FkbM" evidence="2">
    <location>
        <begin position="158"/>
        <end position="315"/>
    </location>
</feature>
<dbReference type="PROSITE" id="PS51257">
    <property type="entry name" value="PROKAR_LIPOPROTEIN"/>
    <property type="match status" value="1"/>
</dbReference>
<dbReference type="GO" id="GO:0008171">
    <property type="term" value="F:O-methyltransferase activity"/>
    <property type="evidence" value="ECO:0007669"/>
    <property type="project" value="TreeGrafter"/>
</dbReference>
<proteinExistence type="predicted"/>
<dbReference type="Gene3D" id="3.40.50.150">
    <property type="entry name" value="Vaccinia Virus protein VP39"/>
    <property type="match status" value="1"/>
</dbReference>
<reference evidence="3" key="1">
    <citation type="submission" date="2021-01" db="EMBL/GenBank/DDBJ databases">
        <authorList>
            <person name="Corre E."/>
            <person name="Pelletier E."/>
            <person name="Niang G."/>
            <person name="Scheremetjew M."/>
            <person name="Finn R."/>
            <person name="Kale V."/>
            <person name="Holt S."/>
            <person name="Cochrane G."/>
            <person name="Meng A."/>
            <person name="Brown T."/>
            <person name="Cohen L."/>
        </authorList>
    </citation>
    <scope>NUCLEOTIDE SEQUENCE</scope>
    <source>
        <strain evidence="3">CCMP722</strain>
    </source>
</reference>
<dbReference type="PANTHER" id="PTHR36973">
    <property type="entry name" value="SLL1456 PROTEIN-RELATED"/>
    <property type="match status" value="1"/>
</dbReference>
<protein>
    <recommendedName>
        <fullName evidence="2">Methyltransferase FkbM domain-containing protein</fullName>
    </recommendedName>
</protein>
<dbReference type="InterPro" id="IPR006342">
    <property type="entry name" value="FkbM_mtfrase"/>
</dbReference>
<evidence type="ECO:0000256" key="1">
    <source>
        <dbReference type="SAM" id="SignalP"/>
    </source>
</evidence>
<feature type="chain" id="PRO_5031387371" description="Methyltransferase FkbM domain-containing protein" evidence="1">
    <location>
        <begin position="24"/>
        <end position="353"/>
    </location>
</feature>
<sequence length="353" mass="39179">MPVRQRAALWIVLAFVGCSGGQGWSLGTGGVKAQNDGGQCCMVGCRVCEANTASSNGPALETAQAGVGYDHSVAAEDDAADLEGSSGGRASRAMQQRTGFTAPHRKVNNKMRRQERMVGIIMSTWKTKPRYPYDIDMLPHRLEQLSIKMRFTPKFILDVGANEGSWTREVRNIFPRTEFFMIEAVPKHEKTLRDVGAPYAFAVLGDEEKDVQFFQAKTSTGNSLFRETSQAFRNVAPTKTRMRTLDNVLAEHNHTGPVDLLKIDTQGAEILVLKGAKRTLSKTTLIVLELSIQQFNEGAPRAATVIAFLAECGFEPYDITEMHYLPNGQLMQYDFMFARRDSPLLNTPVSKFF</sequence>
<name>A0A7S0RJF6_9CHLO</name>
<dbReference type="EMBL" id="HBFA01028884">
    <property type="protein sequence ID" value="CAD8679549.1"/>
    <property type="molecule type" value="Transcribed_RNA"/>
</dbReference>
<dbReference type="SUPFAM" id="SSF53335">
    <property type="entry name" value="S-adenosyl-L-methionine-dependent methyltransferases"/>
    <property type="match status" value="1"/>
</dbReference>
<dbReference type="PANTHER" id="PTHR36973:SF4">
    <property type="entry name" value="NODULATION PROTEIN"/>
    <property type="match status" value="1"/>
</dbReference>
<dbReference type="Pfam" id="PF05050">
    <property type="entry name" value="Methyltransf_21"/>
    <property type="match status" value="1"/>
</dbReference>
<organism evidence="3">
    <name type="scientific">Pyramimonas obovata</name>
    <dbReference type="NCBI Taxonomy" id="1411642"/>
    <lineage>
        <taxon>Eukaryota</taxon>
        <taxon>Viridiplantae</taxon>
        <taxon>Chlorophyta</taxon>
        <taxon>Pyramimonadophyceae</taxon>
        <taxon>Pyramimonadales</taxon>
        <taxon>Pyramimonadaceae</taxon>
        <taxon>Pyramimonas</taxon>
        <taxon>Pyramimonas incertae sedis</taxon>
    </lineage>
</organism>
<dbReference type="NCBIfam" id="TIGR01444">
    <property type="entry name" value="fkbM_fam"/>
    <property type="match status" value="1"/>
</dbReference>
<evidence type="ECO:0000259" key="2">
    <source>
        <dbReference type="Pfam" id="PF05050"/>
    </source>
</evidence>
<feature type="signal peptide" evidence="1">
    <location>
        <begin position="1"/>
        <end position="23"/>
    </location>
</feature>
<dbReference type="AlphaFoldDB" id="A0A7S0RJF6"/>
<accession>A0A7S0RJF6</accession>